<sequence length="37" mass="4156">MRDVKSFLESTEALVPRGAEAGRIDWDTELAYLLSQS</sequence>
<comment type="caution">
    <text evidence="1">The sequence shown here is derived from an EMBL/GenBank/DDBJ whole genome shotgun (WGS) entry which is preliminary data.</text>
</comment>
<dbReference type="EMBL" id="JACHJK010000002">
    <property type="protein sequence ID" value="MBB5925873.1"/>
    <property type="molecule type" value="Genomic_DNA"/>
</dbReference>
<reference evidence="1 2" key="1">
    <citation type="submission" date="2020-08" db="EMBL/GenBank/DDBJ databases">
        <title>Genomic Encyclopedia of Type Strains, Phase III (KMG-III): the genomes of soil and plant-associated and newly described type strains.</title>
        <authorList>
            <person name="Whitman W."/>
        </authorList>
    </citation>
    <scope>NUCLEOTIDE SEQUENCE [LARGE SCALE GENOMIC DNA]</scope>
    <source>
        <strain evidence="1 2">CECT 3313</strain>
    </source>
</reference>
<keyword evidence="2" id="KW-1185">Reference proteome</keyword>
<gene>
    <name evidence="1" type="ORF">FHS34_001327</name>
</gene>
<evidence type="ECO:0000313" key="1">
    <source>
        <dbReference type="EMBL" id="MBB5925873.1"/>
    </source>
</evidence>
<organism evidence="1 2">
    <name type="scientific">Streptomyces echinatus</name>
    <dbReference type="NCBI Taxonomy" id="67293"/>
    <lineage>
        <taxon>Bacteria</taxon>
        <taxon>Bacillati</taxon>
        <taxon>Actinomycetota</taxon>
        <taxon>Actinomycetes</taxon>
        <taxon>Kitasatosporales</taxon>
        <taxon>Streptomycetaceae</taxon>
        <taxon>Streptomyces</taxon>
    </lineage>
</organism>
<proteinExistence type="predicted"/>
<dbReference type="InterPro" id="IPR038658">
    <property type="entry name" value="SsgB_sf"/>
</dbReference>
<accession>A0A7W9PR30</accession>
<evidence type="ECO:0000313" key="2">
    <source>
        <dbReference type="Proteomes" id="UP000585836"/>
    </source>
</evidence>
<dbReference type="Proteomes" id="UP000585836">
    <property type="component" value="Unassembled WGS sequence"/>
</dbReference>
<dbReference type="Gene3D" id="2.30.31.20">
    <property type="entry name" value="Sporulation-specific cell division protein SsgB"/>
    <property type="match status" value="1"/>
</dbReference>
<dbReference type="AlphaFoldDB" id="A0A7W9PR30"/>
<name>A0A7W9PR30_9ACTN</name>
<protein>
    <submittedName>
        <fullName evidence="1">Uncharacterized protein</fullName>
    </submittedName>
</protein>